<organism evidence="3 4">
    <name type="scientific">Trinickia caryophylli</name>
    <name type="common">Paraburkholderia caryophylli</name>
    <dbReference type="NCBI Taxonomy" id="28094"/>
    <lineage>
        <taxon>Bacteria</taxon>
        <taxon>Pseudomonadati</taxon>
        <taxon>Pseudomonadota</taxon>
        <taxon>Betaproteobacteria</taxon>
        <taxon>Burkholderiales</taxon>
        <taxon>Burkholderiaceae</taxon>
        <taxon>Trinickia</taxon>
    </lineage>
</organism>
<evidence type="ECO:0000313" key="3">
    <source>
        <dbReference type="EMBL" id="SMF08236.1"/>
    </source>
</evidence>
<name>A0A1X7D3N9_TRICW</name>
<accession>A0A1X7D3N9</accession>
<protein>
    <submittedName>
        <fullName evidence="3">Serine/threonine-protein kinase RsbT</fullName>
    </submittedName>
</protein>
<dbReference type="AlphaFoldDB" id="A0A1X7D3N9"/>
<dbReference type="InterPro" id="IPR050267">
    <property type="entry name" value="Anti-sigma-factor_SerPK"/>
</dbReference>
<keyword evidence="4" id="KW-1185">Reference proteome</keyword>
<dbReference type="OrthoDB" id="5769716at2"/>
<keyword evidence="3" id="KW-0418">Kinase</keyword>
<gene>
    <name evidence="3" type="ORF">SAMN06295900_102352</name>
</gene>
<dbReference type="GeneID" id="95552326"/>
<evidence type="ECO:0000256" key="1">
    <source>
        <dbReference type="ARBA" id="ARBA00022527"/>
    </source>
</evidence>
<dbReference type="EMBL" id="FXAH01000002">
    <property type="protein sequence ID" value="SMF08236.1"/>
    <property type="molecule type" value="Genomic_DNA"/>
</dbReference>
<keyword evidence="3" id="KW-0808">Transferase</keyword>
<evidence type="ECO:0000313" key="4">
    <source>
        <dbReference type="Proteomes" id="UP000192911"/>
    </source>
</evidence>
<dbReference type="InterPro" id="IPR036890">
    <property type="entry name" value="HATPase_C_sf"/>
</dbReference>
<dbReference type="PANTHER" id="PTHR35526:SF3">
    <property type="entry name" value="ANTI-SIGMA-F FACTOR RSBW"/>
    <property type="match status" value="1"/>
</dbReference>
<dbReference type="SUPFAM" id="SSF55874">
    <property type="entry name" value="ATPase domain of HSP90 chaperone/DNA topoisomerase II/histidine kinase"/>
    <property type="match status" value="1"/>
</dbReference>
<dbReference type="Proteomes" id="UP000192911">
    <property type="component" value="Unassembled WGS sequence"/>
</dbReference>
<dbReference type="Gene3D" id="3.30.565.10">
    <property type="entry name" value="Histidine kinase-like ATPase, C-terminal domain"/>
    <property type="match status" value="1"/>
</dbReference>
<evidence type="ECO:0000259" key="2">
    <source>
        <dbReference type="SMART" id="SM00387"/>
    </source>
</evidence>
<dbReference type="Pfam" id="PF13581">
    <property type="entry name" value="HATPase_c_2"/>
    <property type="match status" value="1"/>
</dbReference>
<dbReference type="RefSeq" id="WP_085225094.1">
    <property type="nucleotide sequence ID" value="NZ_BSQD01000002.1"/>
</dbReference>
<dbReference type="STRING" id="28094.SAMN06295900_102352"/>
<dbReference type="CDD" id="cd16934">
    <property type="entry name" value="HATPase_RsbT-like"/>
    <property type="match status" value="1"/>
</dbReference>
<sequence length="133" mass="14796">MPDEIRVPIEHEEDVVIARQKGRELAAETGFSNTDRTIIALAISEIARNIVSYARRGEITLRRVEEGMRVGVEIVAEDEGPGIPDIELAMRDGYSTARSLGVGLPGTKRIMDEFELTSTVGKGTTVRMKRWLR</sequence>
<keyword evidence="1" id="KW-0723">Serine/threonine-protein kinase</keyword>
<feature type="domain" description="Histidine kinase/HSP90-like ATPase" evidence="2">
    <location>
        <begin position="34"/>
        <end position="133"/>
    </location>
</feature>
<proteinExistence type="predicted"/>
<dbReference type="GO" id="GO:0004674">
    <property type="term" value="F:protein serine/threonine kinase activity"/>
    <property type="evidence" value="ECO:0007669"/>
    <property type="project" value="UniProtKB-KW"/>
</dbReference>
<dbReference type="SMART" id="SM00387">
    <property type="entry name" value="HATPase_c"/>
    <property type="match status" value="1"/>
</dbReference>
<reference evidence="4" key="1">
    <citation type="submission" date="2017-04" db="EMBL/GenBank/DDBJ databases">
        <authorList>
            <person name="Varghese N."/>
            <person name="Submissions S."/>
        </authorList>
    </citation>
    <scope>NUCLEOTIDE SEQUENCE [LARGE SCALE GENOMIC DNA]</scope>
    <source>
        <strain evidence="4">Ballard 720</strain>
    </source>
</reference>
<dbReference type="InterPro" id="IPR003594">
    <property type="entry name" value="HATPase_dom"/>
</dbReference>
<dbReference type="PANTHER" id="PTHR35526">
    <property type="entry name" value="ANTI-SIGMA-F FACTOR RSBW-RELATED"/>
    <property type="match status" value="1"/>
</dbReference>